<evidence type="ECO:0000313" key="2">
    <source>
        <dbReference type="EMBL" id="SDZ52382.1"/>
    </source>
</evidence>
<dbReference type="OrthoDB" id="7057833at2"/>
<dbReference type="STRING" id="418495.SAMN05216215_108921"/>
<dbReference type="CDD" id="cd04301">
    <property type="entry name" value="NAT_SF"/>
    <property type="match status" value="1"/>
</dbReference>
<dbReference type="GO" id="GO:0016747">
    <property type="term" value="F:acyltransferase activity, transferring groups other than amino-acyl groups"/>
    <property type="evidence" value="ECO:0007669"/>
    <property type="project" value="InterPro"/>
</dbReference>
<gene>
    <name evidence="2" type="ORF">SAMN05216215_108921</name>
</gene>
<dbReference type="PROSITE" id="PS51186">
    <property type="entry name" value="GNAT"/>
    <property type="match status" value="1"/>
</dbReference>
<dbReference type="SUPFAM" id="SSF55729">
    <property type="entry name" value="Acyl-CoA N-acyltransferases (Nat)"/>
    <property type="match status" value="1"/>
</dbReference>
<dbReference type="InterPro" id="IPR016181">
    <property type="entry name" value="Acyl_CoA_acyltransferase"/>
</dbReference>
<evidence type="ECO:0000313" key="3">
    <source>
        <dbReference type="Proteomes" id="UP000199529"/>
    </source>
</evidence>
<dbReference type="InterPro" id="IPR000182">
    <property type="entry name" value="GNAT_dom"/>
</dbReference>
<proteinExistence type="predicted"/>
<dbReference type="Pfam" id="PF00583">
    <property type="entry name" value="Acetyltransf_1"/>
    <property type="match status" value="1"/>
</dbReference>
<dbReference type="RefSeq" id="WP_093278342.1">
    <property type="nucleotide sequence ID" value="NZ_FNOK01000089.1"/>
</dbReference>
<sequence length="191" mass="20705">MHDPEVVVATLVAAFDDDPLTSWLFPDAEARRAALPHVFGPAVAASIEAEELAVAGDGSAVAVWLPPADHDAEIAGDRELPASFLPHLERLEIFNRLVLARHPRGRVHLYLPFLGVLPGRRGAGLGSALLADRLARADAEGVPAYLEASSPRSRPLYERHGFRDLGEPVVLPGGPPVWPMWRDPKTNDEEN</sequence>
<keyword evidence="2" id="KW-0808">Transferase</keyword>
<feature type="domain" description="N-acetyltransferase" evidence="1">
    <location>
        <begin position="47"/>
        <end position="185"/>
    </location>
</feature>
<dbReference type="AlphaFoldDB" id="A0A1H3TQ27"/>
<reference evidence="3" key="1">
    <citation type="submission" date="2016-10" db="EMBL/GenBank/DDBJ databases">
        <authorList>
            <person name="Varghese N."/>
            <person name="Submissions S."/>
        </authorList>
    </citation>
    <scope>NUCLEOTIDE SEQUENCE [LARGE SCALE GENOMIC DNA]</scope>
    <source>
        <strain evidence="3">CGMCC 4.3530</strain>
    </source>
</reference>
<accession>A0A1H3TQ27</accession>
<keyword evidence="3" id="KW-1185">Reference proteome</keyword>
<evidence type="ECO:0000259" key="1">
    <source>
        <dbReference type="PROSITE" id="PS51186"/>
    </source>
</evidence>
<dbReference type="PANTHER" id="PTHR42791">
    <property type="entry name" value="GNAT FAMILY ACETYLTRANSFERASE"/>
    <property type="match status" value="1"/>
</dbReference>
<dbReference type="EMBL" id="FNOK01000089">
    <property type="protein sequence ID" value="SDZ52382.1"/>
    <property type="molecule type" value="Genomic_DNA"/>
</dbReference>
<dbReference type="InterPro" id="IPR052523">
    <property type="entry name" value="Trichothecene_AcTrans"/>
</dbReference>
<dbReference type="PANTHER" id="PTHR42791:SF1">
    <property type="entry name" value="N-ACETYLTRANSFERASE DOMAIN-CONTAINING PROTEIN"/>
    <property type="match status" value="1"/>
</dbReference>
<dbReference type="Proteomes" id="UP000199529">
    <property type="component" value="Unassembled WGS sequence"/>
</dbReference>
<protein>
    <submittedName>
        <fullName evidence="2">Acetyltransferase (GNAT) family protein</fullName>
    </submittedName>
</protein>
<dbReference type="Gene3D" id="3.40.630.30">
    <property type="match status" value="1"/>
</dbReference>
<name>A0A1H3TQ27_9PSEU</name>
<organism evidence="2 3">
    <name type="scientific">Saccharopolyspora shandongensis</name>
    <dbReference type="NCBI Taxonomy" id="418495"/>
    <lineage>
        <taxon>Bacteria</taxon>
        <taxon>Bacillati</taxon>
        <taxon>Actinomycetota</taxon>
        <taxon>Actinomycetes</taxon>
        <taxon>Pseudonocardiales</taxon>
        <taxon>Pseudonocardiaceae</taxon>
        <taxon>Saccharopolyspora</taxon>
    </lineage>
</organism>